<name>A0AAV2B784_9ARAC</name>
<dbReference type="Proteomes" id="UP001497382">
    <property type="component" value="Unassembled WGS sequence"/>
</dbReference>
<accession>A0AAV2B784</accession>
<protein>
    <submittedName>
        <fullName evidence="1">Uncharacterized protein</fullName>
    </submittedName>
</protein>
<proteinExistence type="predicted"/>
<evidence type="ECO:0000313" key="2">
    <source>
        <dbReference type="Proteomes" id="UP001497382"/>
    </source>
</evidence>
<keyword evidence="2" id="KW-1185">Reference proteome</keyword>
<dbReference type="AlphaFoldDB" id="A0AAV2B784"/>
<organism evidence="1 2">
    <name type="scientific">Larinioides sclopetarius</name>
    <dbReference type="NCBI Taxonomy" id="280406"/>
    <lineage>
        <taxon>Eukaryota</taxon>
        <taxon>Metazoa</taxon>
        <taxon>Ecdysozoa</taxon>
        <taxon>Arthropoda</taxon>
        <taxon>Chelicerata</taxon>
        <taxon>Arachnida</taxon>
        <taxon>Araneae</taxon>
        <taxon>Araneomorphae</taxon>
        <taxon>Entelegynae</taxon>
        <taxon>Araneoidea</taxon>
        <taxon>Araneidae</taxon>
        <taxon>Larinioides</taxon>
    </lineage>
</organism>
<reference evidence="1 2" key="1">
    <citation type="submission" date="2024-04" db="EMBL/GenBank/DDBJ databases">
        <authorList>
            <person name="Rising A."/>
            <person name="Reimegard J."/>
            <person name="Sonavane S."/>
            <person name="Akerstrom W."/>
            <person name="Nylinder S."/>
            <person name="Hedman E."/>
            <person name="Kallberg Y."/>
        </authorList>
    </citation>
    <scope>NUCLEOTIDE SEQUENCE [LARGE SCALE GENOMIC DNA]</scope>
</reference>
<gene>
    <name evidence="1" type="ORF">LARSCL_LOCUS17460</name>
</gene>
<sequence>MIQSKLDCVLDLSAKIEGLKLDYSEITEDEQIAYNGAVFEKMEDDLEELKKMLCQWIVCLFFLWLPLVEMFGPMPQPNLMKGGDEKMKRDAMEMKDKAVVAKKELDEEDVTEQQFFECFADINCELGDAVREELFDCWSINRPEELEEYVLLFEDSPVGNFTKMSFRGINEDFCLLDDYDQRKVNEHFAAKGEERIKEICSSFKMRDRCKRVKNTAQCVTELLETNIANGKCDTIVAEIEGVEPMKQMGGI</sequence>
<dbReference type="EMBL" id="CAXIEN010000298">
    <property type="protein sequence ID" value="CAL1292093.1"/>
    <property type="molecule type" value="Genomic_DNA"/>
</dbReference>
<evidence type="ECO:0000313" key="1">
    <source>
        <dbReference type="EMBL" id="CAL1292093.1"/>
    </source>
</evidence>
<comment type="caution">
    <text evidence="1">The sequence shown here is derived from an EMBL/GenBank/DDBJ whole genome shotgun (WGS) entry which is preliminary data.</text>
</comment>